<keyword evidence="3" id="KW-0805">Transcription regulation</keyword>
<dbReference type="GO" id="GO:0008270">
    <property type="term" value="F:zinc ion binding"/>
    <property type="evidence" value="ECO:0007669"/>
    <property type="project" value="InterPro"/>
</dbReference>
<dbReference type="SMART" id="SM00066">
    <property type="entry name" value="GAL4"/>
    <property type="match status" value="1"/>
</dbReference>
<keyword evidence="6" id="KW-0539">Nucleus</keyword>
<comment type="subcellular location">
    <subcellularLocation>
        <location evidence="1">Nucleus</location>
    </subcellularLocation>
</comment>
<keyword evidence="10" id="KW-1185">Reference proteome</keyword>
<reference evidence="9 10" key="1">
    <citation type="submission" date="2015-06" db="EMBL/GenBank/DDBJ databases">
        <title>Talaromyces atroroseus IBT 11181 draft genome.</title>
        <authorList>
            <person name="Rasmussen K.B."/>
            <person name="Rasmussen S."/>
            <person name="Petersen B."/>
            <person name="Sicheritz-Ponten T."/>
            <person name="Mortensen U.H."/>
            <person name="Thrane U."/>
        </authorList>
    </citation>
    <scope>NUCLEOTIDE SEQUENCE [LARGE SCALE GENOMIC DNA]</scope>
    <source>
        <strain evidence="9 10">IBT 11181</strain>
    </source>
</reference>
<dbReference type="SUPFAM" id="SSF57701">
    <property type="entry name" value="Zn2/Cys6 DNA-binding domain"/>
    <property type="match status" value="1"/>
</dbReference>
<dbReference type="Pfam" id="PF00172">
    <property type="entry name" value="Zn_clus"/>
    <property type="match status" value="1"/>
</dbReference>
<proteinExistence type="predicted"/>
<evidence type="ECO:0000256" key="6">
    <source>
        <dbReference type="ARBA" id="ARBA00023242"/>
    </source>
</evidence>
<keyword evidence="4" id="KW-0238">DNA-binding</keyword>
<evidence type="ECO:0000256" key="2">
    <source>
        <dbReference type="ARBA" id="ARBA00022723"/>
    </source>
</evidence>
<dbReference type="PANTHER" id="PTHR47338:SF7">
    <property type="entry name" value="ZN(II)2CYS6 TRANSCRIPTION FACTOR (EUROFUNG)"/>
    <property type="match status" value="1"/>
</dbReference>
<feature type="compositionally biased region" description="Polar residues" evidence="7">
    <location>
        <begin position="593"/>
        <end position="604"/>
    </location>
</feature>
<gene>
    <name evidence="9" type="ORF">UA08_06242</name>
</gene>
<dbReference type="GO" id="GO:0003677">
    <property type="term" value="F:DNA binding"/>
    <property type="evidence" value="ECO:0007669"/>
    <property type="project" value="UniProtKB-KW"/>
</dbReference>
<dbReference type="CDD" id="cd12148">
    <property type="entry name" value="fungal_TF_MHR"/>
    <property type="match status" value="1"/>
</dbReference>
<sequence length="660" mass="75721">MPAQIASPESLISSGVGGTERRRGPRACYRCRISKARCGSEWPRCRRCQLNGTECQYMPSKRKRRRETPLSLATCGDAGEPRTSDDRRLEVNNHRIAEPALLENPSYDQQFLESHVQAFFEYLYPIPAYRFIHKGLFLRSFYQNQVDPLLLQCVCGVAARFIRPRRHQQDKALDYAQNWLKQAEVQTWQRIGEMKIQTLQTMLLLICWHSIERNISSVWILSGVVARIAFGMRLNYEVNNNRDSLVVREIRRRVMWSIFILDKFYAGGFSDVTLCPVEAMHIQLPCQERSFELEIPVETCYLNIDTLGVAPDYDRNTGTMGNVIRMVAIRHRILQRTKQIISAKENPYNSRTDFEDIENILEKFMSNLPSHLRYTPNNLIMRAYTPELTEFVILHTLWHLVYCDLFRMMVPGIRESVPQSIHEQIPGDWADSCRHKCLQHAVAACEFLSDVLQHADIERVTDPIAAICVYQCANIIANLWDLDRNVTGGGVSRIRQLLSGMDSFLDHLALLYPIVPDMQTEIRNLIADLDTVTEQYYSQSHAHSSQTLTALWREKLRSRGGDVGQTTSKFSYLEALEKHNSPHKADRPGNVDTEASTVSASTDVTPGSGEIALDLLEGMMDGQEHNSLPEFFFPMSTNIDLACFETRVDPFYRIVDDWSQ</sequence>
<name>A0A225ASR0_TALAT</name>
<dbReference type="EMBL" id="LFMY01000009">
    <property type="protein sequence ID" value="OKL58639.1"/>
    <property type="molecule type" value="Genomic_DNA"/>
</dbReference>
<dbReference type="PROSITE" id="PS00463">
    <property type="entry name" value="ZN2_CY6_FUNGAL_1"/>
    <property type="match status" value="1"/>
</dbReference>
<protein>
    <recommendedName>
        <fullName evidence="8">Zn(2)-C6 fungal-type domain-containing protein</fullName>
    </recommendedName>
</protein>
<keyword evidence="2" id="KW-0479">Metal-binding</keyword>
<keyword evidence="5" id="KW-0804">Transcription</keyword>
<organism evidence="9 10">
    <name type="scientific">Talaromyces atroroseus</name>
    <dbReference type="NCBI Taxonomy" id="1441469"/>
    <lineage>
        <taxon>Eukaryota</taxon>
        <taxon>Fungi</taxon>
        <taxon>Dikarya</taxon>
        <taxon>Ascomycota</taxon>
        <taxon>Pezizomycotina</taxon>
        <taxon>Eurotiomycetes</taxon>
        <taxon>Eurotiomycetidae</taxon>
        <taxon>Eurotiales</taxon>
        <taxon>Trichocomaceae</taxon>
        <taxon>Talaromyces</taxon>
        <taxon>Talaromyces sect. Trachyspermi</taxon>
    </lineage>
</organism>
<evidence type="ECO:0000256" key="1">
    <source>
        <dbReference type="ARBA" id="ARBA00004123"/>
    </source>
</evidence>
<dbReference type="GO" id="GO:0006351">
    <property type="term" value="P:DNA-templated transcription"/>
    <property type="evidence" value="ECO:0007669"/>
    <property type="project" value="InterPro"/>
</dbReference>
<evidence type="ECO:0000256" key="4">
    <source>
        <dbReference type="ARBA" id="ARBA00023125"/>
    </source>
</evidence>
<dbReference type="Pfam" id="PF04082">
    <property type="entry name" value="Fungal_trans"/>
    <property type="match status" value="1"/>
</dbReference>
<dbReference type="GeneID" id="31005998"/>
<evidence type="ECO:0000259" key="8">
    <source>
        <dbReference type="PROSITE" id="PS50048"/>
    </source>
</evidence>
<dbReference type="OrthoDB" id="4222536at2759"/>
<dbReference type="Gene3D" id="4.10.240.10">
    <property type="entry name" value="Zn(2)-C6 fungal-type DNA-binding domain"/>
    <property type="match status" value="1"/>
</dbReference>
<evidence type="ECO:0000256" key="5">
    <source>
        <dbReference type="ARBA" id="ARBA00023163"/>
    </source>
</evidence>
<dbReference type="InterPro" id="IPR036864">
    <property type="entry name" value="Zn2-C6_fun-type_DNA-bd_sf"/>
</dbReference>
<feature type="compositionally biased region" description="Basic and acidic residues" evidence="7">
    <location>
        <begin position="579"/>
        <end position="589"/>
    </location>
</feature>
<dbReference type="PRINTS" id="PR00755">
    <property type="entry name" value="AFLATOXINBRP"/>
</dbReference>
<feature type="region of interest" description="Disordered" evidence="7">
    <location>
        <begin position="66"/>
        <end position="85"/>
    </location>
</feature>
<evidence type="ECO:0000256" key="7">
    <source>
        <dbReference type="SAM" id="MobiDB-lite"/>
    </source>
</evidence>
<dbReference type="InterPro" id="IPR001138">
    <property type="entry name" value="Zn2Cys6_DnaBD"/>
</dbReference>
<feature type="domain" description="Zn(2)-C6 fungal-type" evidence="8">
    <location>
        <begin position="27"/>
        <end position="57"/>
    </location>
</feature>
<dbReference type="CDD" id="cd00067">
    <property type="entry name" value="GAL4"/>
    <property type="match status" value="1"/>
</dbReference>
<evidence type="ECO:0000313" key="10">
    <source>
        <dbReference type="Proteomes" id="UP000214365"/>
    </source>
</evidence>
<accession>A0A225ASR0</accession>
<dbReference type="GO" id="GO:0005634">
    <property type="term" value="C:nucleus"/>
    <property type="evidence" value="ECO:0007669"/>
    <property type="project" value="UniProtKB-SubCell"/>
</dbReference>
<dbReference type="PANTHER" id="PTHR47338">
    <property type="entry name" value="ZN(II)2CYS6 TRANSCRIPTION FACTOR (EUROFUNG)-RELATED"/>
    <property type="match status" value="1"/>
</dbReference>
<evidence type="ECO:0000256" key="3">
    <source>
        <dbReference type="ARBA" id="ARBA00023015"/>
    </source>
</evidence>
<comment type="caution">
    <text evidence="9">The sequence shown here is derived from an EMBL/GenBank/DDBJ whole genome shotgun (WGS) entry which is preliminary data.</text>
</comment>
<dbReference type="InterPro" id="IPR050815">
    <property type="entry name" value="TF_fung"/>
</dbReference>
<dbReference type="Proteomes" id="UP000214365">
    <property type="component" value="Unassembled WGS sequence"/>
</dbReference>
<dbReference type="InterPro" id="IPR007219">
    <property type="entry name" value="XnlR_reg_dom"/>
</dbReference>
<dbReference type="AlphaFoldDB" id="A0A225ASR0"/>
<dbReference type="RefSeq" id="XP_020118760.1">
    <property type="nucleotide sequence ID" value="XM_020268543.1"/>
</dbReference>
<dbReference type="SMART" id="SM00906">
    <property type="entry name" value="Fungal_trans"/>
    <property type="match status" value="1"/>
</dbReference>
<feature type="region of interest" description="Disordered" evidence="7">
    <location>
        <begin position="579"/>
        <end position="604"/>
    </location>
</feature>
<dbReference type="GO" id="GO:0000981">
    <property type="term" value="F:DNA-binding transcription factor activity, RNA polymerase II-specific"/>
    <property type="evidence" value="ECO:0007669"/>
    <property type="project" value="InterPro"/>
</dbReference>
<feature type="region of interest" description="Disordered" evidence="7">
    <location>
        <begin position="1"/>
        <end position="23"/>
    </location>
</feature>
<evidence type="ECO:0000313" key="9">
    <source>
        <dbReference type="EMBL" id="OKL58639.1"/>
    </source>
</evidence>
<dbReference type="PROSITE" id="PS50048">
    <property type="entry name" value="ZN2_CY6_FUNGAL_2"/>
    <property type="match status" value="1"/>
</dbReference>